<reference evidence="3 4" key="1">
    <citation type="submission" date="2013-11" db="EMBL/GenBank/DDBJ databases">
        <title>Draft genome of the bovine lungworm Dictyocaulus viviparus.</title>
        <authorList>
            <person name="Mitreva M."/>
        </authorList>
    </citation>
    <scope>NUCLEOTIDE SEQUENCE [LARGE SCALE GENOMIC DNA]</scope>
    <source>
        <strain evidence="3 4">HannoverDv2000</strain>
    </source>
</reference>
<protein>
    <submittedName>
        <fullName evidence="3">Uncharacterized protein</fullName>
    </submittedName>
</protein>
<proteinExistence type="predicted"/>
<keyword evidence="2" id="KW-0472">Membrane</keyword>
<feature type="region of interest" description="Disordered" evidence="1">
    <location>
        <begin position="89"/>
        <end position="112"/>
    </location>
</feature>
<keyword evidence="2" id="KW-0812">Transmembrane</keyword>
<evidence type="ECO:0000313" key="3">
    <source>
        <dbReference type="EMBL" id="KJH41689.1"/>
    </source>
</evidence>
<evidence type="ECO:0000256" key="2">
    <source>
        <dbReference type="SAM" id="Phobius"/>
    </source>
</evidence>
<feature type="compositionally biased region" description="Basic and acidic residues" evidence="1">
    <location>
        <begin position="89"/>
        <end position="98"/>
    </location>
</feature>
<keyword evidence="2" id="KW-1133">Transmembrane helix</keyword>
<dbReference type="OrthoDB" id="5808865at2759"/>
<gene>
    <name evidence="3" type="ORF">DICVIV_12336</name>
</gene>
<dbReference type="Proteomes" id="UP000053766">
    <property type="component" value="Unassembled WGS sequence"/>
</dbReference>
<sequence>MILILQICSRSRDILEARIRKKFFVRKTIFAGQTQLWNYRSEIVDKLGLDKKHRNIWIAYFVTVLFGFAAFVYVKSNIISSRRAEKEERERIRRETRMKGVQSKKPPPVVSS</sequence>
<name>A0A0D8XDH6_DICVI</name>
<evidence type="ECO:0000256" key="1">
    <source>
        <dbReference type="SAM" id="MobiDB-lite"/>
    </source>
</evidence>
<keyword evidence="4" id="KW-1185">Reference proteome</keyword>
<feature type="transmembrane region" description="Helical" evidence="2">
    <location>
        <begin position="56"/>
        <end position="74"/>
    </location>
</feature>
<dbReference type="EMBL" id="KN716778">
    <property type="protein sequence ID" value="KJH41689.1"/>
    <property type="molecule type" value="Genomic_DNA"/>
</dbReference>
<organism evidence="3 4">
    <name type="scientific">Dictyocaulus viviparus</name>
    <name type="common">Bovine lungworm</name>
    <dbReference type="NCBI Taxonomy" id="29172"/>
    <lineage>
        <taxon>Eukaryota</taxon>
        <taxon>Metazoa</taxon>
        <taxon>Ecdysozoa</taxon>
        <taxon>Nematoda</taxon>
        <taxon>Chromadorea</taxon>
        <taxon>Rhabditida</taxon>
        <taxon>Rhabditina</taxon>
        <taxon>Rhabditomorpha</taxon>
        <taxon>Strongyloidea</taxon>
        <taxon>Metastrongylidae</taxon>
        <taxon>Dictyocaulus</taxon>
    </lineage>
</organism>
<reference evidence="4" key="2">
    <citation type="journal article" date="2016" name="Sci. Rep.">
        <title>Dictyocaulus viviparus genome, variome and transcriptome elucidate lungworm biology and support future intervention.</title>
        <authorList>
            <person name="McNulty S.N."/>
            <person name="Strube C."/>
            <person name="Rosa B.A."/>
            <person name="Martin J.C."/>
            <person name="Tyagi R."/>
            <person name="Choi Y.J."/>
            <person name="Wang Q."/>
            <person name="Hallsworth Pepin K."/>
            <person name="Zhang X."/>
            <person name="Ozersky P."/>
            <person name="Wilson R.K."/>
            <person name="Sternberg P.W."/>
            <person name="Gasser R.B."/>
            <person name="Mitreva M."/>
        </authorList>
    </citation>
    <scope>NUCLEOTIDE SEQUENCE [LARGE SCALE GENOMIC DNA]</scope>
    <source>
        <strain evidence="4">HannoverDv2000</strain>
    </source>
</reference>
<accession>A0A0D8XDH6</accession>
<evidence type="ECO:0000313" key="4">
    <source>
        <dbReference type="Proteomes" id="UP000053766"/>
    </source>
</evidence>
<dbReference type="AlphaFoldDB" id="A0A0D8XDH6"/>